<dbReference type="InterPro" id="IPR025330">
    <property type="entry name" value="DUF4236"/>
</dbReference>
<organism evidence="4 5">
    <name type="scientific">Tenacibaculum discolor</name>
    <dbReference type="NCBI Taxonomy" id="361581"/>
    <lineage>
        <taxon>Bacteria</taxon>
        <taxon>Pseudomonadati</taxon>
        <taxon>Bacteroidota</taxon>
        <taxon>Flavobacteriia</taxon>
        <taxon>Flavobacteriales</taxon>
        <taxon>Flavobacteriaceae</taxon>
        <taxon>Tenacibaculum</taxon>
    </lineage>
</organism>
<proteinExistence type="predicted"/>
<keyword evidence="6" id="KW-1185">Reference proteome</keyword>
<dbReference type="AlphaFoldDB" id="A0A2G1BQA0"/>
<dbReference type="RefSeq" id="WP_099216608.1">
    <property type="nucleotide sequence ID" value="NZ_JAUYVU010000007.1"/>
</dbReference>
<dbReference type="Pfam" id="PF14020">
    <property type="entry name" value="DUF4236"/>
    <property type="match status" value="1"/>
</dbReference>
<evidence type="ECO:0000313" key="5">
    <source>
        <dbReference type="Proteomes" id="UP000222163"/>
    </source>
</evidence>
<feature type="domain" description="DUF4236" evidence="2">
    <location>
        <begin position="3"/>
        <end position="52"/>
    </location>
</feature>
<accession>A0A2G1BQA0</accession>
<sequence length="82" mass="9004">MGFQFYRRIKLGKGFGLNISKSGISPSLRTKIGAVSSKGYSIRTGVKGLQYRKRHSKKEGIGCLGIVFAIVSVFVALLIKRK</sequence>
<dbReference type="EMBL" id="PDUU01000020">
    <property type="protein sequence ID" value="PHN96231.1"/>
    <property type="molecule type" value="Genomic_DNA"/>
</dbReference>
<reference evidence="3 6" key="3">
    <citation type="submission" date="2023-07" db="EMBL/GenBank/DDBJ databases">
        <title>Genome content predicts the carbon catabolic preferences of heterotrophic bacteria.</title>
        <authorList>
            <person name="Gralka M."/>
        </authorList>
    </citation>
    <scope>NUCLEOTIDE SEQUENCE [LARGE SCALE GENOMIC DNA]</scope>
    <source>
        <strain evidence="3 6">4G03</strain>
    </source>
</reference>
<protein>
    <submittedName>
        <fullName evidence="3">DUF4236 domain-containing protein</fullName>
    </submittedName>
</protein>
<comment type="caution">
    <text evidence="4">The sequence shown here is derived from an EMBL/GenBank/DDBJ whole genome shotgun (WGS) entry which is preliminary data.</text>
</comment>
<reference evidence="4" key="2">
    <citation type="submission" date="2017-10" db="EMBL/GenBank/DDBJ databases">
        <authorList>
            <person name="Enke T.N."/>
            <person name="Cordero O.X."/>
        </authorList>
    </citation>
    <scope>NUCLEOTIDE SEQUENCE</scope>
    <source>
        <strain evidence="4">4G03</strain>
    </source>
</reference>
<reference evidence="4 5" key="1">
    <citation type="journal article" date="2016" name="Nat. Commun.">
        <title>Microbial interactions lead to rapid micro-scale successions on model marine particles.</title>
        <authorList>
            <person name="Datta M.S."/>
            <person name="Sliwerska E."/>
            <person name="Gore J."/>
            <person name="Polz M.F."/>
            <person name="Cordero O.X."/>
        </authorList>
    </citation>
    <scope>NUCLEOTIDE SEQUENCE [LARGE SCALE GENOMIC DNA]</scope>
    <source>
        <strain evidence="4 5">4G03</strain>
    </source>
</reference>
<evidence type="ECO:0000313" key="6">
    <source>
        <dbReference type="Proteomes" id="UP001242342"/>
    </source>
</evidence>
<keyword evidence="1" id="KW-1133">Transmembrane helix</keyword>
<feature type="transmembrane region" description="Helical" evidence="1">
    <location>
        <begin position="60"/>
        <end position="79"/>
    </location>
</feature>
<dbReference type="Proteomes" id="UP001242342">
    <property type="component" value="Unassembled WGS sequence"/>
</dbReference>
<keyword evidence="1" id="KW-0472">Membrane</keyword>
<dbReference type="Proteomes" id="UP000222163">
    <property type="component" value="Unassembled WGS sequence"/>
</dbReference>
<gene>
    <name evidence="4" type="ORF">CSC81_15265</name>
    <name evidence="3" type="ORF">Q8W23_09775</name>
</gene>
<evidence type="ECO:0000313" key="3">
    <source>
        <dbReference type="EMBL" id="MDP2541758.1"/>
    </source>
</evidence>
<evidence type="ECO:0000256" key="1">
    <source>
        <dbReference type="SAM" id="Phobius"/>
    </source>
</evidence>
<name>A0A2G1BQA0_9FLAO</name>
<dbReference type="EMBL" id="JAUYVU010000007">
    <property type="protein sequence ID" value="MDP2541758.1"/>
    <property type="molecule type" value="Genomic_DNA"/>
</dbReference>
<evidence type="ECO:0000259" key="2">
    <source>
        <dbReference type="Pfam" id="PF14020"/>
    </source>
</evidence>
<evidence type="ECO:0000313" key="4">
    <source>
        <dbReference type="EMBL" id="PHN96231.1"/>
    </source>
</evidence>
<keyword evidence="1" id="KW-0812">Transmembrane</keyword>